<accession>A0A9X0W9L4</accession>
<dbReference type="InterPro" id="IPR011053">
    <property type="entry name" value="Single_hybrid_motif"/>
</dbReference>
<dbReference type="Proteomes" id="UP001138768">
    <property type="component" value="Unassembled WGS sequence"/>
</dbReference>
<dbReference type="InterPro" id="IPR023213">
    <property type="entry name" value="CAT-like_dom_sf"/>
</dbReference>
<dbReference type="GO" id="GO:0006099">
    <property type="term" value="P:tricarboxylic acid cycle"/>
    <property type="evidence" value="ECO:0007669"/>
    <property type="project" value="UniProtKB-UniRule"/>
</dbReference>
<feature type="region of interest" description="Disordered" evidence="12">
    <location>
        <begin position="129"/>
        <end position="153"/>
    </location>
</feature>
<dbReference type="PANTHER" id="PTHR43416">
    <property type="entry name" value="DIHYDROLIPOYLLYSINE-RESIDUE SUCCINYLTRANSFERASE COMPONENT OF 2-OXOGLUTARATE DEHYDROGENASE COMPLEX, MITOCHONDRIAL-RELATED"/>
    <property type="match status" value="1"/>
</dbReference>
<feature type="region of interest" description="Disordered" evidence="12">
    <location>
        <begin position="216"/>
        <end position="235"/>
    </location>
</feature>
<feature type="region of interest" description="Disordered" evidence="12">
    <location>
        <begin position="76"/>
        <end position="117"/>
    </location>
</feature>
<keyword evidence="7 11" id="KW-0808">Transferase</keyword>
<evidence type="ECO:0000256" key="5">
    <source>
        <dbReference type="ARBA" id="ARBA00019511"/>
    </source>
</evidence>
<dbReference type="PROSITE" id="PS50968">
    <property type="entry name" value="BIOTINYL_LIPOYL"/>
    <property type="match status" value="1"/>
</dbReference>
<keyword evidence="9 11" id="KW-0012">Acyltransferase</keyword>
<evidence type="ECO:0000256" key="7">
    <source>
        <dbReference type="ARBA" id="ARBA00022679"/>
    </source>
</evidence>
<keyword evidence="8 11" id="KW-0450">Lipoyl</keyword>
<evidence type="ECO:0000259" key="13">
    <source>
        <dbReference type="PROSITE" id="PS50968"/>
    </source>
</evidence>
<dbReference type="EC" id="2.3.1.61" evidence="4 11"/>
<dbReference type="GO" id="GO:0005829">
    <property type="term" value="C:cytosol"/>
    <property type="evidence" value="ECO:0007669"/>
    <property type="project" value="TreeGrafter"/>
</dbReference>
<protein>
    <recommendedName>
        <fullName evidence="5 11">Dihydrolipoyllysine-residue succinyltransferase component of 2-oxoglutarate dehydrogenase complex</fullName>
        <ecNumber evidence="4 11">2.3.1.61</ecNumber>
    </recommendedName>
    <alternativeName>
        <fullName evidence="11">2-oxoglutarate dehydrogenase complex component E2</fullName>
    </alternativeName>
</protein>
<dbReference type="InterPro" id="IPR050537">
    <property type="entry name" value="2-oxoacid_dehydrogenase"/>
</dbReference>
<keyword evidence="16" id="KW-1185">Reference proteome</keyword>
<dbReference type="EMBL" id="NRRY01000021">
    <property type="protein sequence ID" value="MBK1619431.1"/>
    <property type="molecule type" value="Genomic_DNA"/>
</dbReference>
<feature type="domain" description="Lipoyl-binding" evidence="13">
    <location>
        <begin position="2"/>
        <end position="77"/>
    </location>
</feature>
<dbReference type="PANTHER" id="PTHR43416:SF5">
    <property type="entry name" value="DIHYDROLIPOYLLYSINE-RESIDUE SUCCINYLTRANSFERASE COMPONENT OF 2-OXOGLUTARATE DEHYDROGENASE COMPLEX, MITOCHONDRIAL"/>
    <property type="match status" value="1"/>
</dbReference>
<comment type="similarity">
    <text evidence="3 11">Belongs to the 2-oxoacid dehydrogenase family.</text>
</comment>
<keyword evidence="6 11" id="KW-0816">Tricarboxylic acid cycle</keyword>
<dbReference type="InterPro" id="IPR006255">
    <property type="entry name" value="SucB"/>
</dbReference>
<evidence type="ECO:0000259" key="14">
    <source>
        <dbReference type="PROSITE" id="PS51826"/>
    </source>
</evidence>
<comment type="caution">
    <text evidence="15">The sequence shown here is derived from an EMBL/GenBank/DDBJ whole genome shotgun (WGS) entry which is preliminary data.</text>
</comment>
<dbReference type="Gene3D" id="3.30.559.10">
    <property type="entry name" value="Chloramphenicol acetyltransferase-like domain"/>
    <property type="match status" value="1"/>
</dbReference>
<dbReference type="AlphaFoldDB" id="A0A9X0W9L4"/>
<comment type="catalytic activity">
    <reaction evidence="10 11">
        <text>N(6)-[(R)-dihydrolipoyl]-L-lysyl-[protein] + succinyl-CoA = N(6)-[(R)-S(8)-succinyldihydrolipoyl]-L-lysyl-[protein] + CoA</text>
        <dbReference type="Rhea" id="RHEA:15213"/>
        <dbReference type="Rhea" id="RHEA-COMP:10475"/>
        <dbReference type="Rhea" id="RHEA-COMP:20092"/>
        <dbReference type="ChEBI" id="CHEBI:57287"/>
        <dbReference type="ChEBI" id="CHEBI:57292"/>
        <dbReference type="ChEBI" id="CHEBI:83100"/>
        <dbReference type="ChEBI" id="CHEBI:83120"/>
        <dbReference type="EC" id="2.3.1.61"/>
    </reaction>
</comment>
<dbReference type="NCBIfam" id="NF004309">
    <property type="entry name" value="PRK05704.1"/>
    <property type="match status" value="1"/>
</dbReference>
<dbReference type="FunFam" id="3.30.559.10:FF:000007">
    <property type="entry name" value="Dihydrolipoamide acetyltransferase component of pyruvate dehydrogenase complex"/>
    <property type="match status" value="1"/>
</dbReference>
<dbReference type="SUPFAM" id="SSF52777">
    <property type="entry name" value="CoA-dependent acyltransferases"/>
    <property type="match status" value="1"/>
</dbReference>
<dbReference type="GO" id="GO:0045252">
    <property type="term" value="C:oxoglutarate dehydrogenase complex"/>
    <property type="evidence" value="ECO:0007669"/>
    <property type="project" value="UniProtKB-UniRule"/>
</dbReference>
<dbReference type="InterPro" id="IPR004167">
    <property type="entry name" value="PSBD"/>
</dbReference>
<dbReference type="InterPro" id="IPR001078">
    <property type="entry name" value="2-oxoacid_DH_actylTfrase"/>
</dbReference>
<evidence type="ECO:0000256" key="11">
    <source>
        <dbReference type="RuleBase" id="RU361138"/>
    </source>
</evidence>
<organism evidence="15 16">
    <name type="scientific">Lamprobacter modestohalophilus</name>
    <dbReference type="NCBI Taxonomy" id="1064514"/>
    <lineage>
        <taxon>Bacteria</taxon>
        <taxon>Pseudomonadati</taxon>
        <taxon>Pseudomonadota</taxon>
        <taxon>Gammaproteobacteria</taxon>
        <taxon>Chromatiales</taxon>
        <taxon>Chromatiaceae</taxon>
        <taxon>Lamprobacter</taxon>
    </lineage>
</organism>
<comment type="cofactor">
    <cofactor evidence="11">
        <name>(R)-lipoate</name>
        <dbReference type="ChEBI" id="CHEBI:83088"/>
    </cofactor>
    <text evidence="11">Binds 1 lipoyl cofactor covalently.</text>
</comment>
<dbReference type="NCBIfam" id="TIGR01347">
    <property type="entry name" value="sucB"/>
    <property type="match status" value="1"/>
</dbReference>
<dbReference type="InterPro" id="IPR003016">
    <property type="entry name" value="2-oxoA_DH_lipoyl-BS"/>
</dbReference>
<dbReference type="Gene3D" id="4.10.320.10">
    <property type="entry name" value="E3-binding domain"/>
    <property type="match status" value="1"/>
</dbReference>
<feature type="compositionally biased region" description="Polar residues" evidence="12">
    <location>
        <begin position="76"/>
        <end position="89"/>
    </location>
</feature>
<dbReference type="RefSeq" id="WP_200244818.1">
    <property type="nucleotide sequence ID" value="NZ_NRRY01000021.1"/>
</dbReference>
<feature type="domain" description="Peripheral subunit-binding (PSBD)" evidence="14">
    <location>
        <begin position="151"/>
        <end position="188"/>
    </location>
</feature>
<comment type="pathway">
    <text evidence="2 11">Amino-acid degradation; L-lysine degradation via saccharopine pathway; glutaryl-CoA from L-lysine: step 6/6.</text>
</comment>
<evidence type="ECO:0000256" key="12">
    <source>
        <dbReference type="SAM" id="MobiDB-lite"/>
    </source>
</evidence>
<dbReference type="GO" id="GO:0033512">
    <property type="term" value="P:L-lysine catabolic process to acetyl-CoA via saccharopine"/>
    <property type="evidence" value="ECO:0007669"/>
    <property type="project" value="UniProtKB-UniRule"/>
</dbReference>
<evidence type="ECO:0000256" key="2">
    <source>
        <dbReference type="ARBA" id="ARBA00005145"/>
    </source>
</evidence>
<evidence type="ECO:0000256" key="3">
    <source>
        <dbReference type="ARBA" id="ARBA00007317"/>
    </source>
</evidence>
<dbReference type="InterPro" id="IPR000089">
    <property type="entry name" value="Biotin_lipoyl"/>
</dbReference>
<evidence type="ECO:0000256" key="10">
    <source>
        <dbReference type="ARBA" id="ARBA00052761"/>
    </source>
</evidence>
<evidence type="ECO:0000256" key="9">
    <source>
        <dbReference type="ARBA" id="ARBA00023315"/>
    </source>
</evidence>
<sequence length="465" mass="50009">MPTEVRVPALPESVADATVLTWHFKPGDQVRQDDTLVDLETDKVVLEVPSPADGILLDITADEGALVTNDSVLGSIEPQASQPTDNKSPTAKEPDAAAHTARAPQGTSPATRVGGSASVDANADVDASAGEAAGTENKATDQRSARPGDPVLAPAARRLVKEMNLDARRIRGSGKGGRITKADVIAWLDVQEAAEPAIDPDAAALAKKWAVAHELESEPLDKPQSPRLTGEAGRPEQRVPMTRLRARIAERLVEAQQTAAMLTTFNEVDMAAVLALRHQYKERFEQTHGVRLGLMSFFVKAAVEALQRFPIINASVDGNDIIYHGYYDIGIAVSSERGLVVPILRNCDQLSMADVERGIVDFANKAKDGSLSFEELTGGTFSITNGGVFGSMLSTPILNLPQSAILGMHKVQERPIAVDGAVVIRPMMYLALSYDHRIVDGREAVQFLQTIKDTLEDPARLLLRI</sequence>
<comment type="function">
    <text evidence="1 11">E2 component of the 2-oxoglutarate dehydrogenase (OGDH) complex which catalyzes the second step in the conversion of 2-oxoglutarate to succinyl-CoA and CO(2).</text>
</comment>
<dbReference type="CDD" id="cd06849">
    <property type="entry name" value="lipoyl_domain"/>
    <property type="match status" value="1"/>
</dbReference>
<dbReference type="GO" id="GO:0004149">
    <property type="term" value="F:dihydrolipoyllysine-residue succinyltransferase activity"/>
    <property type="evidence" value="ECO:0007669"/>
    <property type="project" value="UniProtKB-UniRule"/>
</dbReference>
<evidence type="ECO:0000256" key="1">
    <source>
        <dbReference type="ARBA" id="ARBA00004052"/>
    </source>
</evidence>
<dbReference type="Pfam" id="PF02817">
    <property type="entry name" value="E3_binding"/>
    <property type="match status" value="1"/>
</dbReference>
<dbReference type="SUPFAM" id="SSF47005">
    <property type="entry name" value="Peripheral subunit-binding domain of 2-oxo acid dehydrogenase complex"/>
    <property type="match status" value="1"/>
</dbReference>
<dbReference type="InterPro" id="IPR036625">
    <property type="entry name" value="E3-bd_dom_sf"/>
</dbReference>
<reference evidence="15 16" key="1">
    <citation type="journal article" date="2020" name="Microorganisms">
        <title>Osmotic Adaptation and Compatible Solute Biosynthesis of Phototrophic Bacteria as Revealed from Genome Analyses.</title>
        <authorList>
            <person name="Imhoff J.F."/>
            <person name="Rahn T."/>
            <person name="Kunzel S."/>
            <person name="Keller A."/>
            <person name="Neulinger S.C."/>
        </authorList>
    </citation>
    <scope>NUCLEOTIDE SEQUENCE [LARGE SCALE GENOMIC DNA]</scope>
    <source>
        <strain evidence="15 16">DSM 25653</strain>
    </source>
</reference>
<dbReference type="SUPFAM" id="SSF51230">
    <property type="entry name" value="Single hybrid motif"/>
    <property type="match status" value="1"/>
</dbReference>
<name>A0A9X0W9L4_9GAMM</name>
<dbReference type="Gene3D" id="2.40.50.100">
    <property type="match status" value="1"/>
</dbReference>
<evidence type="ECO:0000313" key="16">
    <source>
        <dbReference type="Proteomes" id="UP001138768"/>
    </source>
</evidence>
<dbReference type="PROSITE" id="PS00189">
    <property type="entry name" value="LIPOYL"/>
    <property type="match status" value="1"/>
</dbReference>
<evidence type="ECO:0000256" key="6">
    <source>
        <dbReference type="ARBA" id="ARBA00022532"/>
    </source>
</evidence>
<evidence type="ECO:0000256" key="4">
    <source>
        <dbReference type="ARBA" id="ARBA00012945"/>
    </source>
</evidence>
<dbReference type="Pfam" id="PF00364">
    <property type="entry name" value="Biotin_lipoyl"/>
    <property type="match status" value="1"/>
</dbReference>
<gene>
    <name evidence="15" type="ORF">CKO42_13470</name>
</gene>
<evidence type="ECO:0000313" key="15">
    <source>
        <dbReference type="EMBL" id="MBK1619431.1"/>
    </source>
</evidence>
<dbReference type="PROSITE" id="PS51826">
    <property type="entry name" value="PSBD"/>
    <property type="match status" value="1"/>
</dbReference>
<proteinExistence type="inferred from homology"/>
<dbReference type="Pfam" id="PF00198">
    <property type="entry name" value="2-oxoacid_dh"/>
    <property type="match status" value="1"/>
</dbReference>
<evidence type="ECO:0000256" key="8">
    <source>
        <dbReference type="ARBA" id="ARBA00022823"/>
    </source>
</evidence>